<dbReference type="Proteomes" id="UP001595693">
    <property type="component" value="Unassembled WGS sequence"/>
</dbReference>
<reference evidence="2" key="1">
    <citation type="journal article" date="2019" name="Int. J. Syst. Evol. Microbiol.">
        <title>The Global Catalogue of Microorganisms (GCM) 10K type strain sequencing project: providing services to taxonomists for standard genome sequencing and annotation.</title>
        <authorList>
            <consortium name="The Broad Institute Genomics Platform"/>
            <consortium name="The Broad Institute Genome Sequencing Center for Infectious Disease"/>
            <person name="Wu L."/>
            <person name="Ma J."/>
        </authorList>
    </citation>
    <scope>NUCLEOTIDE SEQUENCE [LARGE SCALE GENOMIC DNA]</scope>
    <source>
        <strain evidence="2">CCUG 2113</strain>
    </source>
</reference>
<evidence type="ECO:0000313" key="2">
    <source>
        <dbReference type="Proteomes" id="UP001595693"/>
    </source>
</evidence>
<organism evidence="1 2">
    <name type="scientific">Acidovorax facilis</name>
    <dbReference type="NCBI Taxonomy" id="12917"/>
    <lineage>
        <taxon>Bacteria</taxon>
        <taxon>Pseudomonadati</taxon>
        <taxon>Pseudomonadota</taxon>
        <taxon>Betaproteobacteria</taxon>
        <taxon>Burkholderiales</taxon>
        <taxon>Comamonadaceae</taxon>
        <taxon>Acidovorax</taxon>
    </lineage>
</organism>
<name>A0ABV8DB49_9BURK</name>
<protein>
    <submittedName>
        <fullName evidence="1">Uncharacterized protein</fullName>
    </submittedName>
</protein>
<evidence type="ECO:0000313" key="1">
    <source>
        <dbReference type="EMBL" id="MFC3935741.1"/>
    </source>
</evidence>
<dbReference type="EMBL" id="JBHSAJ010000040">
    <property type="protein sequence ID" value="MFC3935741.1"/>
    <property type="molecule type" value="Genomic_DNA"/>
</dbReference>
<accession>A0ABV8DB49</accession>
<sequence length="211" mass="24435">MINRYRSPYPNYIHQLFITPSKHLYALKDRRLKWQDKAMEVKLDKIEGADKEHVVHYIVADHTSAAFYAEMRTNKTLMTPIEFLMRAWKKKSDFFFHGVPEHVIVPTAVSSKYPEVRGWLEQLGVGLIPPSSGFQAGIHQVRTWENDVANSISLHSYLEKTPCTLDNISVNLAKALRMANDGEINRPGVRMSRKQLWGMPVENRPPIRYME</sequence>
<proteinExistence type="predicted"/>
<gene>
    <name evidence="1" type="ORF">ACFOW3_14070</name>
</gene>
<keyword evidence="2" id="KW-1185">Reference proteome</keyword>
<comment type="caution">
    <text evidence="1">The sequence shown here is derived from an EMBL/GenBank/DDBJ whole genome shotgun (WGS) entry which is preliminary data.</text>
</comment>
<dbReference type="RefSeq" id="WP_055394529.1">
    <property type="nucleotide sequence ID" value="NZ_JAMXAX010000076.1"/>
</dbReference>